<dbReference type="PROSITE" id="PS51375">
    <property type="entry name" value="PPR"/>
    <property type="match status" value="1"/>
</dbReference>
<dbReference type="Gene3D" id="1.25.40.10">
    <property type="entry name" value="Tetratricopeptide repeat domain"/>
    <property type="match status" value="1"/>
</dbReference>
<dbReference type="PANTHER" id="PTHR47926">
    <property type="entry name" value="PENTATRICOPEPTIDE REPEAT-CONTAINING PROTEIN"/>
    <property type="match status" value="1"/>
</dbReference>
<keyword evidence="4" id="KW-1185">Reference proteome</keyword>
<dbReference type="InterPro" id="IPR002885">
    <property type="entry name" value="PPR_rpt"/>
</dbReference>
<name>A0AAP0WNR0_LIQFO</name>
<evidence type="ECO:0000256" key="1">
    <source>
        <dbReference type="ARBA" id="ARBA00022737"/>
    </source>
</evidence>
<evidence type="ECO:0000313" key="3">
    <source>
        <dbReference type="EMBL" id="KAK9274839.1"/>
    </source>
</evidence>
<evidence type="ECO:0000256" key="2">
    <source>
        <dbReference type="PROSITE-ProRule" id="PRU00708"/>
    </source>
</evidence>
<dbReference type="Proteomes" id="UP001415857">
    <property type="component" value="Unassembled WGS sequence"/>
</dbReference>
<comment type="caution">
    <text evidence="3">The sequence shown here is derived from an EMBL/GenBank/DDBJ whole genome shotgun (WGS) entry which is preliminary data.</text>
</comment>
<dbReference type="GO" id="GO:0003723">
    <property type="term" value="F:RNA binding"/>
    <property type="evidence" value="ECO:0007669"/>
    <property type="project" value="InterPro"/>
</dbReference>
<sequence>MLKVGPKPDHVTFVSLLSACSHGGLVDEGVAYFATMTTEFGVPPGIEHCVCIIDLLGRSGRFVEAETFIEQMPVPPNDLVWRSLLAACRIHWQFGTWEESCGASI</sequence>
<keyword evidence="1" id="KW-0677">Repeat</keyword>
<feature type="repeat" description="PPR" evidence="2">
    <location>
        <begin position="9"/>
        <end position="44"/>
    </location>
</feature>
<dbReference type="PROSITE" id="PS51257">
    <property type="entry name" value="PROKAR_LIPOPROTEIN"/>
    <property type="match status" value="1"/>
</dbReference>
<reference evidence="3 4" key="1">
    <citation type="journal article" date="2024" name="Plant J.">
        <title>Genome sequences and population genomics reveal climatic adaptation and genomic divergence between two closely related sweetgum species.</title>
        <authorList>
            <person name="Xu W.Q."/>
            <person name="Ren C.Q."/>
            <person name="Zhang X.Y."/>
            <person name="Comes H.P."/>
            <person name="Liu X.H."/>
            <person name="Li Y.G."/>
            <person name="Kettle C.J."/>
            <person name="Jalonen R."/>
            <person name="Gaisberger H."/>
            <person name="Ma Y.Z."/>
            <person name="Qiu Y.X."/>
        </authorList>
    </citation>
    <scope>NUCLEOTIDE SEQUENCE [LARGE SCALE GENOMIC DNA]</scope>
    <source>
        <strain evidence="3">Hangzhou</strain>
    </source>
</reference>
<dbReference type="AlphaFoldDB" id="A0AAP0WNR0"/>
<dbReference type="Pfam" id="PF01535">
    <property type="entry name" value="PPR"/>
    <property type="match status" value="2"/>
</dbReference>
<organism evidence="3 4">
    <name type="scientific">Liquidambar formosana</name>
    <name type="common">Formosan gum</name>
    <dbReference type="NCBI Taxonomy" id="63359"/>
    <lineage>
        <taxon>Eukaryota</taxon>
        <taxon>Viridiplantae</taxon>
        <taxon>Streptophyta</taxon>
        <taxon>Embryophyta</taxon>
        <taxon>Tracheophyta</taxon>
        <taxon>Spermatophyta</taxon>
        <taxon>Magnoliopsida</taxon>
        <taxon>eudicotyledons</taxon>
        <taxon>Gunneridae</taxon>
        <taxon>Pentapetalae</taxon>
        <taxon>Saxifragales</taxon>
        <taxon>Altingiaceae</taxon>
        <taxon>Liquidambar</taxon>
    </lineage>
</organism>
<dbReference type="InterPro" id="IPR011990">
    <property type="entry name" value="TPR-like_helical_dom_sf"/>
</dbReference>
<dbReference type="NCBIfam" id="TIGR00756">
    <property type="entry name" value="PPR"/>
    <property type="match status" value="1"/>
</dbReference>
<dbReference type="PANTHER" id="PTHR47926:SF506">
    <property type="entry name" value="TETRATRICOPEPTIDE REPEAT-LIKE SUPERFAMILY PROTEIN ISOFORM 1"/>
    <property type="match status" value="1"/>
</dbReference>
<dbReference type="GO" id="GO:0009451">
    <property type="term" value="P:RNA modification"/>
    <property type="evidence" value="ECO:0007669"/>
    <property type="project" value="InterPro"/>
</dbReference>
<evidence type="ECO:0000313" key="4">
    <source>
        <dbReference type="Proteomes" id="UP001415857"/>
    </source>
</evidence>
<protein>
    <recommendedName>
        <fullName evidence="5">Pentatricopeptide repeat-containing protein</fullName>
    </recommendedName>
</protein>
<accession>A0AAP0WNR0</accession>
<dbReference type="EMBL" id="JBBPBK010000011">
    <property type="protein sequence ID" value="KAK9274839.1"/>
    <property type="molecule type" value="Genomic_DNA"/>
</dbReference>
<gene>
    <name evidence="3" type="ORF">L1049_022093</name>
</gene>
<dbReference type="InterPro" id="IPR046960">
    <property type="entry name" value="PPR_At4g14850-like_plant"/>
</dbReference>
<evidence type="ECO:0008006" key="5">
    <source>
        <dbReference type="Google" id="ProtNLM"/>
    </source>
</evidence>
<proteinExistence type="predicted"/>